<evidence type="ECO:0000313" key="3">
    <source>
        <dbReference type="Proteomes" id="UP000051794"/>
    </source>
</evidence>
<dbReference type="PATRIC" id="fig|1423768.4.peg.233"/>
<dbReference type="SUPFAM" id="SSF52266">
    <property type="entry name" value="SGNH hydrolase"/>
    <property type="match status" value="1"/>
</dbReference>
<dbReference type="InterPro" id="IPR051532">
    <property type="entry name" value="Ester_Hydrolysis_Enzymes"/>
</dbReference>
<dbReference type="Proteomes" id="UP000051794">
    <property type="component" value="Unassembled WGS sequence"/>
</dbReference>
<name>A0A0R1FMD3_9LACO</name>
<dbReference type="CDD" id="cd00229">
    <property type="entry name" value="SGNH_hydrolase"/>
    <property type="match status" value="1"/>
</dbReference>
<dbReference type="Gene3D" id="3.40.50.1110">
    <property type="entry name" value="SGNH hydrolase"/>
    <property type="match status" value="1"/>
</dbReference>
<dbReference type="InterPro" id="IPR036514">
    <property type="entry name" value="SGNH_hydro_sf"/>
</dbReference>
<proteinExistence type="predicted"/>
<gene>
    <name evidence="2" type="ORF">FD43_GL000229</name>
</gene>
<accession>A0A0R1FMD3</accession>
<dbReference type="PANTHER" id="PTHR30383">
    <property type="entry name" value="THIOESTERASE 1/PROTEASE 1/LYSOPHOSPHOLIPASE L1"/>
    <property type="match status" value="1"/>
</dbReference>
<evidence type="ECO:0000313" key="2">
    <source>
        <dbReference type="EMBL" id="KRK23166.1"/>
    </source>
</evidence>
<protein>
    <recommendedName>
        <fullName evidence="1">SGNH hydrolase-type esterase domain-containing protein</fullName>
    </recommendedName>
</protein>
<comment type="caution">
    <text evidence="2">The sequence shown here is derived from an EMBL/GenBank/DDBJ whole genome shotgun (WGS) entry which is preliminary data.</text>
</comment>
<dbReference type="EMBL" id="AZCK01000010">
    <property type="protein sequence ID" value="KRK23166.1"/>
    <property type="molecule type" value="Genomic_DNA"/>
</dbReference>
<reference evidence="2 3" key="1">
    <citation type="journal article" date="2015" name="Genome Announc.">
        <title>Expanding the biotechnology potential of lactobacilli through comparative genomics of 213 strains and associated genera.</title>
        <authorList>
            <person name="Sun Z."/>
            <person name="Harris H.M."/>
            <person name="McCann A."/>
            <person name="Guo C."/>
            <person name="Argimon S."/>
            <person name="Zhang W."/>
            <person name="Yang X."/>
            <person name="Jeffery I.B."/>
            <person name="Cooney J.C."/>
            <person name="Kagawa T.F."/>
            <person name="Liu W."/>
            <person name="Song Y."/>
            <person name="Salvetti E."/>
            <person name="Wrobel A."/>
            <person name="Rasinkangas P."/>
            <person name="Parkhill J."/>
            <person name="Rea M.C."/>
            <person name="O'Sullivan O."/>
            <person name="Ritari J."/>
            <person name="Douillard F.P."/>
            <person name="Paul Ross R."/>
            <person name="Yang R."/>
            <person name="Briner A.E."/>
            <person name="Felis G.E."/>
            <person name="de Vos W.M."/>
            <person name="Barrangou R."/>
            <person name="Klaenhammer T.R."/>
            <person name="Caufield P.W."/>
            <person name="Cui Y."/>
            <person name="Zhang H."/>
            <person name="O'Toole P.W."/>
        </authorList>
    </citation>
    <scope>NUCLEOTIDE SEQUENCE [LARGE SCALE GENOMIC DNA]</scope>
    <source>
        <strain evidence="2 3">DSM 12361</strain>
    </source>
</reference>
<dbReference type="InterPro" id="IPR013830">
    <property type="entry name" value="SGNH_hydro"/>
</dbReference>
<dbReference type="AlphaFoldDB" id="A0A0R1FMD3"/>
<dbReference type="GeneID" id="66348396"/>
<feature type="domain" description="SGNH hydrolase-type esterase" evidence="1">
    <location>
        <begin position="11"/>
        <end position="186"/>
    </location>
</feature>
<sequence length="199" mass="23479">MDFTNKTVVTLGDSVTRGFDGTVNLRYNYPQYLAKYYNCRVSNNGINGATIYETLEKEIEKIKDKKYDIIVLMIGTNDYGHLDVPLVRVISKLTRLVRKLISEHHEAKIYAVLPLTRFDEDKNAANMIRYSDYTFNQLLDGLTEVYSAFQIPFIDWREYHSEFITDFNYKDMYQDQHVHPNAYTYRKLAFYIGDFIKNN</sequence>
<dbReference type="Pfam" id="PF13472">
    <property type="entry name" value="Lipase_GDSL_2"/>
    <property type="match status" value="1"/>
</dbReference>
<dbReference type="RefSeq" id="WP_054449674.1">
    <property type="nucleotide sequence ID" value="NZ_AZCK01000010.1"/>
</dbReference>
<evidence type="ECO:0000259" key="1">
    <source>
        <dbReference type="Pfam" id="PF13472"/>
    </source>
</evidence>
<organism evidence="2 3">
    <name type="scientific">Apilactobacillus kunkeei DSM 12361 = ATCC 700308</name>
    <dbReference type="NCBI Taxonomy" id="1423768"/>
    <lineage>
        <taxon>Bacteria</taxon>
        <taxon>Bacillati</taxon>
        <taxon>Bacillota</taxon>
        <taxon>Bacilli</taxon>
        <taxon>Lactobacillales</taxon>
        <taxon>Lactobacillaceae</taxon>
        <taxon>Apilactobacillus</taxon>
    </lineage>
</organism>